<evidence type="ECO:0000313" key="6">
    <source>
        <dbReference type="Proteomes" id="UP000663848"/>
    </source>
</evidence>
<reference evidence="5" key="1">
    <citation type="submission" date="2021-02" db="EMBL/GenBank/DDBJ databases">
        <authorList>
            <person name="Nowell W R."/>
        </authorList>
    </citation>
    <scope>NUCLEOTIDE SEQUENCE</scope>
</reference>
<sequence>MSHHYRINGSMLQQFSGKPVSIIGTVSK</sequence>
<dbReference type="GO" id="GO:0006310">
    <property type="term" value="P:DNA recombination"/>
    <property type="evidence" value="ECO:0007669"/>
    <property type="project" value="InterPro"/>
</dbReference>
<dbReference type="GO" id="GO:0031981">
    <property type="term" value="C:nuclear lumen"/>
    <property type="evidence" value="ECO:0007669"/>
    <property type="project" value="UniProtKB-ARBA"/>
</dbReference>
<evidence type="ECO:0000313" key="5">
    <source>
        <dbReference type="EMBL" id="CAF5141767.1"/>
    </source>
</evidence>
<evidence type="ECO:0000256" key="2">
    <source>
        <dbReference type="ARBA" id="ARBA00009761"/>
    </source>
</evidence>
<dbReference type="Pfam" id="PF08661">
    <property type="entry name" value="Rep_fac-A_3"/>
    <property type="match status" value="1"/>
</dbReference>
<dbReference type="EMBL" id="CAJOBR010071705">
    <property type="protein sequence ID" value="CAF5101698.1"/>
    <property type="molecule type" value="Genomic_DNA"/>
</dbReference>
<gene>
    <name evidence="4" type="ORF">QYT958_LOCUS44876</name>
    <name evidence="5" type="ORF">QYT958_LOCUS47753</name>
</gene>
<dbReference type="InterPro" id="IPR012340">
    <property type="entry name" value="NA-bd_OB-fold"/>
</dbReference>
<dbReference type="Gene3D" id="2.40.50.140">
    <property type="entry name" value="Nucleic acid-binding proteins"/>
    <property type="match status" value="1"/>
</dbReference>
<comment type="caution">
    <text evidence="5">The sequence shown here is derived from an EMBL/GenBank/DDBJ whole genome shotgun (WGS) entry which is preliminary data.</text>
</comment>
<comment type="subcellular location">
    <subcellularLocation>
        <location evidence="1">Nucleus</location>
    </subcellularLocation>
</comment>
<name>A0A822GBR4_9BILA</name>
<dbReference type="GO" id="GO:0006260">
    <property type="term" value="P:DNA replication"/>
    <property type="evidence" value="ECO:0007669"/>
    <property type="project" value="InterPro"/>
</dbReference>
<dbReference type="GO" id="GO:0006281">
    <property type="term" value="P:DNA repair"/>
    <property type="evidence" value="ECO:0007669"/>
    <property type="project" value="InterPro"/>
</dbReference>
<feature type="non-terminal residue" evidence="5">
    <location>
        <position position="28"/>
    </location>
</feature>
<proteinExistence type="inferred from homology"/>
<keyword evidence="3" id="KW-0539">Nucleus</keyword>
<evidence type="ECO:0000313" key="4">
    <source>
        <dbReference type="EMBL" id="CAF5101698.1"/>
    </source>
</evidence>
<evidence type="ECO:0000256" key="3">
    <source>
        <dbReference type="ARBA" id="ARBA00023242"/>
    </source>
</evidence>
<dbReference type="GO" id="GO:0003677">
    <property type="term" value="F:DNA binding"/>
    <property type="evidence" value="ECO:0007669"/>
    <property type="project" value="InterPro"/>
</dbReference>
<dbReference type="InterPro" id="IPR013970">
    <property type="entry name" value="Rfa2"/>
</dbReference>
<organism evidence="5 6">
    <name type="scientific">Rotaria socialis</name>
    <dbReference type="NCBI Taxonomy" id="392032"/>
    <lineage>
        <taxon>Eukaryota</taxon>
        <taxon>Metazoa</taxon>
        <taxon>Spiralia</taxon>
        <taxon>Gnathifera</taxon>
        <taxon>Rotifera</taxon>
        <taxon>Eurotatoria</taxon>
        <taxon>Bdelloidea</taxon>
        <taxon>Philodinida</taxon>
        <taxon>Philodinidae</taxon>
        <taxon>Rotaria</taxon>
    </lineage>
</organism>
<evidence type="ECO:0000256" key="1">
    <source>
        <dbReference type="ARBA" id="ARBA00004123"/>
    </source>
</evidence>
<dbReference type="Proteomes" id="UP000663848">
    <property type="component" value="Unassembled WGS sequence"/>
</dbReference>
<protein>
    <submittedName>
        <fullName evidence="5">Uncharacterized protein</fullName>
    </submittedName>
</protein>
<comment type="similarity">
    <text evidence="2">Belongs to the replication factor A protein 3 family.</text>
</comment>
<dbReference type="AlphaFoldDB" id="A0A822GBR4"/>
<dbReference type="EMBL" id="CAJOBR010091647">
    <property type="protein sequence ID" value="CAF5141767.1"/>
    <property type="molecule type" value="Genomic_DNA"/>
</dbReference>
<accession>A0A822GBR4</accession>